<organism evidence="10 11">
    <name type="scientific">Methylomonas aurea</name>
    <dbReference type="NCBI Taxonomy" id="2952224"/>
    <lineage>
        <taxon>Bacteria</taxon>
        <taxon>Pseudomonadati</taxon>
        <taxon>Pseudomonadota</taxon>
        <taxon>Gammaproteobacteria</taxon>
        <taxon>Methylococcales</taxon>
        <taxon>Methylococcaceae</taxon>
        <taxon>Methylomonas</taxon>
    </lineage>
</organism>
<keyword evidence="3" id="KW-0050">Antiport</keyword>
<keyword evidence="7 8" id="KW-0472">Membrane</keyword>
<evidence type="ECO:0000256" key="3">
    <source>
        <dbReference type="ARBA" id="ARBA00022449"/>
    </source>
</evidence>
<feature type="transmembrane region" description="Helical" evidence="8">
    <location>
        <begin position="97"/>
        <end position="115"/>
    </location>
</feature>
<gene>
    <name evidence="10" type="ORF">NP603_11065</name>
</gene>
<evidence type="ECO:0000256" key="5">
    <source>
        <dbReference type="ARBA" id="ARBA00022989"/>
    </source>
</evidence>
<evidence type="ECO:0000256" key="7">
    <source>
        <dbReference type="ARBA" id="ARBA00023136"/>
    </source>
</evidence>
<evidence type="ECO:0000256" key="2">
    <source>
        <dbReference type="ARBA" id="ARBA00022448"/>
    </source>
</evidence>
<feature type="transmembrane region" description="Helical" evidence="8">
    <location>
        <begin position="193"/>
        <end position="212"/>
    </location>
</feature>
<dbReference type="Pfam" id="PF00999">
    <property type="entry name" value="Na_H_Exchanger"/>
    <property type="match status" value="1"/>
</dbReference>
<evidence type="ECO:0000256" key="6">
    <source>
        <dbReference type="ARBA" id="ARBA00023065"/>
    </source>
</evidence>
<dbReference type="PANTHER" id="PTHR32507">
    <property type="entry name" value="NA(+)/H(+) ANTIPORTER 1"/>
    <property type="match status" value="1"/>
</dbReference>
<name>A0ABT1UHF4_9GAMM</name>
<feature type="transmembrane region" description="Helical" evidence="8">
    <location>
        <begin position="55"/>
        <end position="77"/>
    </location>
</feature>
<keyword evidence="6" id="KW-0406">Ion transport</keyword>
<keyword evidence="11" id="KW-1185">Reference proteome</keyword>
<keyword evidence="4 8" id="KW-0812">Transmembrane</keyword>
<feature type="transmembrane region" description="Helical" evidence="8">
    <location>
        <begin position="28"/>
        <end position="43"/>
    </location>
</feature>
<feature type="transmembrane region" description="Helical" evidence="8">
    <location>
        <begin position="122"/>
        <end position="144"/>
    </location>
</feature>
<comment type="subcellular location">
    <subcellularLocation>
        <location evidence="1">Cell membrane</location>
        <topology evidence="1">Multi-pass membrane protein</topology>
    </subcellularLocation>
</comment>
<sequence>MIFLVIFVLTVFIYSLLSRRLETTVITAPILFTLTGIALYRLPPVFSDTELKRQGFLLVAEIGLVMTLFTDAARISLSSLSLSSNRNLPIRLLTSGMLMTIVLGGLGAMWIFPTLSWQEAGILSAILAPTDAGLGMVIVNSPLVPMRIRQALNVEAGLNDGLSVPFLMCFIALALQTNAGAVDVLSGFIGEQIGYGSLIGIGVGASGGWLLSLATRKQWMSESLQQMGLVTIPLLCALASEAAGASMFIAGYVAGFAVQLGFAEAGRHSVEFTETWGQLFNFFVFFLFGLLVARSWSHFAWPHFYYAVFSLTLARILPVGLALLGSGLSRASLLFMGWFGPRGLASIVLGLVYLETQADLPGEGSIKLALMMTVIISIFSHGLSALPGINYYAKRIERLKADAAEFQR</sequence>
<dbReference type="Proteomes" id="UP001524569">
    <property type="component" value="Unassembled WGS sequence"/>
</dbReference>
<dbReference type="PANTHER" id="PTHR32507:SF8">
    <property type="entry name" value="CNH1P"/>
    <property type="match status" value="1"/>
</dbReference>
<evidence type="ECO:0000313" key="10">
    <source>
        <dbReference type="EMBL" id="MCQ8181650.1"/>
    </source>
</evidence>
<proteinExistence type="predicted"/>
<keyword evidence="2" id="KW-0813">Transport</keyword>
<evidence type="ECO:0000256" key="4">
    <source>
        <dbReference type="ARBA" id="ARBA00022692"/>
    </source>
</evidence>
<accession>A0ABT1UHF4</accession>
<dbReference type="InterPro" id="IPR006153">
    <property type="entry name" value="Cation/H_exchanger_TM"/>
</dbReference>
<evidence type="ECO:0000256" key="8">
    <source>
        <dbReference type="SAM" id="Phobius"/>
    </source>
</evidence>
<feature type="transmembrane region" description="Helical" evidence="8">
    <location>
        <begin position="279"/>
        <end position="297"/>
    </location>
</feature>
<feature type="transmembrane region" description="Helical" evidence="8">
    <location>
        <begin position="232"/>
        <end position="258"/>
    </location>
</feature>
<evidence type="ECO:0000259" key="9">
    <source>
        <dbReference type="Pfam" id="PF00999"/>
    </source>
</evidence>
<dbReference type="RefSeq" id="WP_256610941.1">
    <property type="nucleotide sequence ID" value="NZ_JANIBM010000011.1"/>
</dbReference>
<comment type="caution">
    <text evidence="10">The sequence shown here is derived from an EMBL/GenBank/DDBJ whole genome shotgun (WGS) entry which is preliminary data.</text>
</comment>
<feature type="transmembrane region" description="Helical" evidence="8">
    <location>
        <begin position="164"/>
        <end position="186"/>
    </location>
</feature>
<evidence type="ECO:0000313" key="11">
    <source>
        <dbReference type="Proteomes" id="UP001524569"/>
    </source>
</evidence>
<reference evidence="10 11" key="1">
    <citation type="submission" date="2022-07" db="EMBL/GenBank/DDBJ databases">
        <title>Methylomonas rivi sp. nov., Methylomonas rosea sp. nov., Methylomonas aureus sp. nov. and Methylomonas subterranea sp. nov., four novel methanotrophs isolated from a freshwater creek and the deep terrestrial subsurface.</title>
        <authorList>
            <person name="Abin C."/>
            <person name="Sankaranarayanan K."/>
            <person name="Garner C."/>
            <person name="Sindelar R."/>
            <person name="Kotary K."/>
            <person name="Garner R."/>
            <person name="Barclay S."/>
            <person name="Lawson P."/>
            <person name="Krumholz L."/>
        </authorList>
    </citation>
    <scope>NUCLEOTIDE SEQUENCE [LARGE SCALE GENOMIC DNA]</scope>
    <source>
        <strain evidence="10 11">SURF-1</strain>
    </source>
</reference>
<keyword evidence="5 8" id="KW-1133">Transmembrane helix</keyword>
<dbReference type="EMBL" id="JANIBM010000011">
    <property type="protein sequence ID" value="MCQ8181650.1"/>
    <property type="molecule type" value="Genomic_DNA"/>
</dbReference>
<protein>
    <submittedName>
        <fullName evidence="10">Cation:proton antiporter</fullName>
    </submittedName>
</protein>
<evidence type="ECO:0000256" key="1">
    <source>
        <dbReference type="ARBA" id="ARBA00004651"/>
    </source>
</evidence>
<feature type="transmembrane region" description="Helical" evidence="8">
    <location>
        <begin position="366"/>
        <end position="393"/>
    </location>
</feature>
<feature type="domain" description="Cation/H+ exchanger transmembrane" evidence="9">
    <location>
        <begin position="9"/>
        <end position="384"/>
    </location>
</feature>
<feature type="transmembrane region" description="Helical" evidence="8">
    <location>
        <begin position="303"/>
        <end position="324"/>
    </location>
</feature>